<dbReference type="SUPFAM" id="SSF53474">
    <property type="entry name" value="alpha/beta-Hydrolases"/>
    <property type="match status" value="1"/>
</dbReference>
<evidence type="ECO:0000256" key="1">
    <source>
        <dbReference type="SAM" id="MobiDB-lite"/>
    </source>
</evidence>
<sequence>MSAAEEAVLIPGATVFKRINPFYPLIATNYPVIGIHFHDDDDPQVVDYSQNALASEWALRDGVKQADIAVRQIDGKVVVIGESMGAMVASRLAAKLAADPDAPSTDDIRFVLIAPPEAGVAEWFKEGTYIPVLNYRISRIAESPYPTTIVIGEYDGWADPPDRPWNLISSANALMGIVYVHGPPIAAGDPETLSPENTTTHTNGAGGIVTTHFVPTQNLPLTQVFRDVGVPGVLVDRVDQVVRPIVDAGYVRHDRPGDRRPYLRDGALHRNVQSQQQARAQSRESREDTVDVGEPASTGRLLDRISVDTDPEKSEKTAAEPEAPASDPQTPSESTDGDG</sequence>
<proteinExistence type="predicted"/>
<dbReference type="InterPro" id="IPR013228">
    <property type="entry name" value="PE-PPE_C"/>
</dbReference>
<dbReference type="EMBL" id="AP022599">
    <property type="protein sequence ID" value="BBY80522.1"/>
    <property type="molecule type" value="Genomic_DNA"/>
</dbReference>
<protein>
    <recommendedName>
        <fullName evidence="2">PE-PPE domain-containing protein</fullName>
    </recommendedName>
</protein>
<accession>A0A7I7UGQ4</accession>
<evidence type="ECO:0000313" key="4">
    <source>
        <dbReference type="Proteomes" id="UP000467252"/>
    </source>
</evidence>
<gene>
    <name evidence="3" type="ORF">MPUL_16800</name>
</gene>
<evidence type="ECO:0000313" key="3">
    <source>
        <dbReference type="EMBL" id="BBY80522.1"/>
    </source>
</evidence>
<dbReference type="Pfam" id="PF08237">
    <property type="entry name" value="PE-PPE"/>
    <property type="match status" value="1"/>
</dbReference>
<name>A0A7I7UGQ4_MYCPV</name>
<dbReference type="AlphaFoldDB" id="A0A7I7UGQ4"/>
<feature type="region of interest" description="Disordered" evidence="1">
    <location>
        <begin position="268"/>
        <end position="339"/>
    </location>
</feature>
<organism evidence="3 4">
    <name type="scientific">Mycolicibacterium pulveris</name>
    <name type="common">Mycobacterium pulveris</name>
    <dbReference type="NCBI Taxonomy" id="36813"/>
    <lineage>
        <taxon>Bacteria</taxon>
        <taxon>Bacillati</taxon>
        <taxon>Actinomycetota</taxon>
        <taxon>Actinomycetes</taxon>
        <taxon>Mycobacteriales</taxon>
        <taxon>Mycobacteriaceae</taxon>
        <taxon>Mycolicibacterium</taxon>
    </lineage>
</organism>
<feature type="domain" description="PE-PPE" evidence="2">
    <location>
        <begin position="46"/>
        <end position="250"/>
    </location>
</feature>
<reference evidence="3 4" key="1">
    <citation type="journal article" date="2019" name="Emerg. Microbes Infect.">
        <title>Comprehensive subspecies identification of 175 nontuberculous mycobacteria species based on 7547 genomic profiles.</title>
        <authorList>
            <person name="Matsumoto Y."/>
            <person name="Kinjo T."/>
            <person name="Motooka D."/>
            <person name="Nabeya D."/>
            <person name="Jung N."/>
            <person name="Uechi K."/>
            <person name="Horii T."/>
            <person name="Iida T."/>
            <person name="Fujita J."/>
            <person name="Nakamura S."/>
        </authorList>
    </citation>
    <scope>NUCLEOTIDE SEQUENCE [LARGE SCALE GENOMIC DNA]</scope>
    <source>
        <strain evidence="3 4">JCM 6370</strain>
    </source>
</reference>
<dbReference type="Gene3D" id="3.40.50.1820">
    <property type="entry name" value="alpha/beta hydrolase"/>
    <property type="match status" value="1"/>
</dbReference>
<dbReference type="Proteomes" id="UP000467252">
    <property type="component" value="Chromosome"/>
</dbReference>
<keyword evidence="4" id="KW-1185">Reference proteome</keyword>
<dbReference type="InterPro" id="IPR029058">
    <property type="entry name" value="AB_hydrolase_fold"/>
</dbReference>
<feature type="compositionally biased region" description="Polar residues" evidence="1">
    <location>
        <begin position="327"/>
        <end position="339"/>
    </location>
</feature>
<evidence type="ECO:0000259" key="2">
    <source>
        <dbReference type="Pfam" id="PF08237"/>
    </source>
</evidence>
<feature type="compositionally biased region" description="Basic and acidic residues" evidence="1">
    <location>
        <begin position="301"/>
        <end position="319"/>
    </location>
</feature>